<accession>A0A0C9WIP6</accession>
<reference evidence="2 3" key="1">
    <citation type="submission" date="2014-04" db="EMBL/GenBank/DDBJ databases">
        <authorList>
            <consortium name="DOE Joint Genome Institute"/>
            <person name="Kuo A."/>
            <person name="Kohler A."/>
            <person name="Nagy L.G."/>
            <person name="Floudas D."/>
            <person name="Copeland A."/>
            <person name="Barry K.W."/>
            <person name="Cichocki N."/>
            <person name="Veneault-Fourrey C."/>
            <person name="LaButti K."/>
            <person name="Lindquist E.A."/>
            <person name="Lipzen A."/>
            <person name="Lundell T."/>
            <person name="Morin E."/>
            <person name="Murat C."/>
            <person name="Sun H."/>
            <person name="Tunlid A."/>
            <person name="Henrissat B."/>
            <person name="Grigoriev I.V."/>
            <person name="Hibbett D.S."/>
            <person name="Martin F."/>
            <person name="Nordberg H.P."/>
            <person name="Cantor M.N."/>
            <person name="Hua S.X."/>
        </authorList>
    </citation>
    <scope>NUCLEOTIDE SEQUENCE [LARGE SCALE GENOMIC DNA]</scope>
    <source>
        <strain evidence="2 3">LaAM-08-1</strain>
    </source>
</reference>
<dbReference type="HOGENOM" id="CLU_1098644_0_0_1"/>
<protein>
    <submittedName>
        <fullName evidence="2">Uncharacterized protein</fullName>
    </submittedName>
</protein>
<feature type="region of interest" description="Disordered" evidence="1">
    <location>
        <begin position="104"/>
        <end position="171"/>
    </location>
</feature>
<dbReference type="EMBL" id="KN838851">
    <property type="protein sequence ID" value="KIJ93309.1"/>
    <property type="molecule type" value="Genomic_DNA"/>
</dbReference>
<reference evidence="3" key="2">
    <citation type="submission" date="2015-01" db="EMBL/GenBank/DDBJ databases">
        <title>Evolutionary Origins and Diversification of the Mycorrhizal Mutualists.</title>
        <authorList>
            <consortium name="DOE Joint Genome Institute"/>
            <consortium name="Mycorrhizal Genomics Consortium"/>
            <person name="Kohler A."/>
            <person name="Kuo A."/>
            <person name="Nagy L.G."/>
            <person name="Floudas D."/>
            <person name="Copeland A."/>
            <person name="Barry K.W."/>
            <person name="Cichocki N."/>
            <person name="Veneault-Fourrey C."/>
            <person name="LaButti K."/>
            <person name="Lindquist E.A."/>
            <person name="Lipzen A."/>
            <person name="Lundell T."/>
            <person name="Morin E."/>
            <person name="Murat C."/>
            <person name="Riley R."/>
            <person name="Ohm R."/>
            <person name="Sun H."/>
            <person name="Tunlid A."/>
            <person name="Henrissat B."/>
            <person name="Grigoriev I.V."/>
            <person name="Hibbett D.S."/>
            <person name="Martin F."/>
        </authorList>
    </citation>
    <scope>NUCLEOTIDE SEQUENCE [LARGE SCALE GENOMIC DNA]</scope>
    <source>
        <strain evidence="3">LaAM-08-1</strain>
    </source>
</reference>
<keyword evidence="3" id="KW-1185">Reference proteome</keyword>
<gene>
    <name evidence="2" type="ORF">K443DRAFT_12957</name>
</gene>
<evidence type="ECO:0000313" key="3">
    <source>
        <dbReference type="Proteomes" id="UP000054477"/>
    </source>
</evidence>
<dbReference type="Proteomes" id="UP000054477">
    <property type="component" value="Unassembled WGS sequence"/>
</dbReference>
<proteinExistence type="predicted"/>
<name>A0A0C9WIP6_9AGAR</name>
<dbReference type="AlphaFoldDB" id="A0A0C9WIP6"/>
<evidence type="ECO:0000313" key="2">
    <source>
        <dbReference type="EMBL" id="KIJ93309.1"/>
    </source>
</evidence>
<feature type="compositionally biased region" description="Low complexity" evidence="1">
    <location>
        <begin position="132"/>
        <end position="147"/>
    </location>
</feature>
<organism evidence="2 3">
    <name type="scientific">Laccaria amethystina LaAM-08-1</name>
    <dbReference type="NCBI Taxonomy" id="1095629"/>
    <lineage>
        <taxon>Eukaryota</taxon>
        <taxon>Fungi</taxon>
        <taxon>Dikarya</taxon>
        <taxon>Basidiomycota</taxon>
        <taxon>Agaricomycotina</taxon>
        <taxon>Agaricomycetes</taxon>
        <taxon>Agaricomycetidae</taxon>
        <taxon>Agaricales</taxon>
        <taxon>Agaricineae</taxon>
        <taxon>Hydnangiaceae</taxon>
        <taxon>Laccaria</taxon>
    </lineage>
</organism>
<sequence length="253" mass="27724">MYLPLNTHPIYVFISHETALQHQLRKPLASVVNLPLALAASLSPQILLDRVIPTMLANGPSRAVPLIRSLAFTVLSAPIKLEPPPRNPVSAVVPPHFVSLTRPGQKCRNDHPEPAPPTHHWSSGRCQRRRQQSIITISSGSNILSSSKPKTKLETKSNDVMDLSSSPEDHKPLSQVTKLMSFSAQLLHNPKHEPAVIDLCSPVTKGHPTERQPNLTAAQPALWLVQPAPGIVCKGSIFDSWEDAREAIYAHEA</sequence>
<evidence type="ECO:0000256" key="1">
    <source>
        <dbReference type="SAM" id="MobiDB-lite"/>
    </source>
</evidence>